<reference evidence="2" key="1">
    <citation type="submission" date="2014-05" db="EMBL/GenBank/DDBJ databases">
        <authorList>
            <person name="Chronopoulou M."/>
        </authorList>
    </citation>
    <scope>NUCLEOTIDE SEQUENCE</scope>
    <source>
        <tissue evidence="2">Whole organism</tissue>
    </source>
</reference>
<keyword evidence="1" id="KW-0732">Signal</keyword>
<protein>
    <submittedName>
        <fullName evidence="2">Uncharacterized protein</fullName>
    </submittedName>
</protein>
<dbReference type="AlphaFoldDB" id="A0A0K2UK04"/>
<organism evidence="2">
    <name type="scientific">Lepeophtheirus salmonis</name>
    <name type="common">Salmon louse</name>
    <name type="synonym">Caligus salmonis</name>
    <dbReference type="NCBI Taxonomy" id="72036"/>
    <lineage>
        <taxon>Eukaryota</taxon>
        <taxon>Metazoa</taxon>
        <taxon>Ecdysozoa</taxon>
        <taxon>Arthropoda</taxon>
        <taxon>Crustacea</taxon>
        <taxon>Multicrustacea</taxon>
        <taxon>Hexanauplia</taxon>
        <taxon>Copepoda</taxon>
        <taxon>Siphonostomatoida</taxon>
        <taxon>Caligidae</taxon>
        <taxon>Lepeophtheirus</taxon>
    </lineage>
</organism>
<evidence type="ECO:0000313" key="2">
    <source>
        <dbReference type="EMBL" id="CDW38370.1"/>
    </source>
</evidence>
<evidence type="ECO:0000256" key="1">
    <source>
        <dbReference type="SAM" id="SignalP"/>
    </source>
</evidence>
<feature type="signal peptide" evidence="1">
    <location>
        <begin position="1"/>
        <end position="20"/>
    </location>
</feature>
<accession>A0A0K2UK04</accession>
<sequence length="127" mass="14056">AIKQKLFVCHLCIILFNVTSLDFSILQPRSSPTPSSWLPLGSARCCGALSRPPSPTFPRRIKPTDCKRERWRAGLGGPEIVKVGLDELLADLRRVGRGKSSVATRSTQGRLHTPTEVQWNSITPHTQ</sequence>
<proteinExistence type="predicted"/>
<dbReference type="EMBL" id="HACA01021009">
    <property type="protein sequence ID" value="CDW38370.1"/>
    <property type="molecule type" value="Transcribed_RNA"/>
</dbReference>
<feature type="non-terminal residue" evidence="2">
    <location>
        <position position="1"/>
    </location>
</feature>
<name>A0A0K2UK04_LEPSM</name>
<feature type="chain" id="PRO_5005488801" evidence="1">
    <location>
        <begin position="21"/>
        <end position="127"/>
    </location>
</feature>